<evidence type="ECO:0000259" key="1">
    <source>
        <dbReference type="Pfam" id="PF13568"/>
    </source>
</evidence>
<proteinExistence type="predicted"/>
<dbReference type="InterPro" id="IPR025665">
    <property type="entry name" value="Beta-barrel_OMP_2"/>
</dbReference>
<organism evidence="2 3">
    <name type="scientific">Spirosoma endophyticum</name>
    <dbReference type="NCBI Taxonomy" id="662367"/>
    <lineage>
        <taxon>Bacteria</taxon>
        <taxon>Pseudomonadati</taxon>
        <taxon>Bacteroidota</taxon>
        <taxon>Cytophagia</taxon>
        <taxon>Cytophagales</taxon>
        <taxon>Cytophagaceae</taxon>
        <taxon>Spirosoma</taxon>
    </lineage>
</organism>
<gene>
    <name evidence="2" type="ORF">SAMN05216167_12817</name>
</gene>
<accession>A0A1I2FWY1</accession>
<sequence>MNADSAYRIYSPNRPAFRVGLLINAYLDDRFDLRVTPSVSLLSREITYDYPNSASKTELRESTWIDLPVLLKYKSERRNNSRMYLLAGGTFSIESNVRKKEAIGASRLSMGTMDFAIEYGIGFDQFFEFFKFAPELRFSHGLINLYQPTTNSAGIGINRLTTHSFTLYLNFE</sequence>
<dbReference type="Pfam" id="PF13568">
    <property type="entry name" value="OMP_b-brl_2"/>
    <property type="match status" value="1"/>
</dbReference>
<dbReference type="AlphaFoldDB" id="A0A1I2FWY1"/>
<evidence type="ECO:0000313" key="2">
    <source>
        <dbReference type="EMBL" id="SFF09308.1"/>
    </source>
</evidence>
<dbReference type="Proteomes" id="UP000198598">
    <property type="component" value="Unassembled WGS sequence"/>
</dbReference>
<feature type="domain" description="Outer membrane protein beta-barrel" evidence="1">
    <location>
        <begin position="14"/>
        <end position="146"/>
    </location>
</feature>
<keyword evidence="3" id="KW-1185">Reference proteome</keyword>
<dbReference type="STRING" id="662367.SAMN05216167_12817"/>
<protein>
    <submittedName>
        <fullName evidence="2">Probable protein-translocating porin PorT</fullName>
    </submittedName>
</protein>
<dbReference type="EMBL" id="FOLQ01000028">
    <property type="protein sequence ID" value="SFF09308.1"/>
    <property type="molecule type" value="Genomic_DNA"/>
</dbReference>
<reference evidence="2 3" key="1">
    <citation type="submission" date="2016-10" db="EMBL/GenBank/DDBJ databases">
        <authorList>
            <person name="de Groot N.N."/>
        </authorList>
    </citation>
    <scope>NUCLEOTIDE SEQUENCE [LARGE SCALE GENOMIC DNA]</scope>
    <source>
        <strain evidence="2 3">DSM 26130</strain>
    </source>
</reference>
<evidence type="ECO:0000313" key="3">
    <source>
        <dbReference type="Proteomes" id="UP000198598"/>
    </source>
</evidence>
<name>A0A1I2FWY1_9BACT</name>